<keyword evidence="2" id="KW-0812">Transmembrane</keyword>
<protein>
    <recommendedName>
        <fullName evidence="7">Zinc metalloprotease</fullName>
    </recommendedName>
</protein>
<evidence type="ECO:0000259" key="4">
    <source>
        <dbReference type="Pfam" id="PF05193"/>
    </source>
</evidence>
<dbReference type="PANTHER" id="PTHR43016:SF16">
    <property type="entry name" value="METALLOPROTEASE, PUTATIVE (AFU_ORTHOLOGUE AFUA_4G07610)-RELATED"/>
    <property type="match status" value="1"/>
</dbReference>
<comment type="caution">
    <text evidence="5">The sequence shown here is derived from an EMBL/GenBank/DDBJ whole genome shotgun (WGS) entry which is preliminary data.</text>
</comment>
<name>A0AA38X3G6_9EURO</name>
<gene>
    <name evidence="5" type="ORF">H2200_009069</name>
</gene>
<dbReference type="Proteomes" id="UP001172673">
    <property type="component" value="Unassembled WGS sequence"/>
</dbReference>
<evidence type="ECO:0008006" key="7">
    <source>
        <dbReference type="Google" id="ProtNLM"/>
    </source>
</evidence>
<dbReference type="AlphaFoldDB" id="A0AA38X3G6"/>
<feature type="domain" description="Peptidase M16 N-terminal" evidence="3">
    <location>
        <begin position="148"/>
        <end position="231"/>
    </location>
</feature>
<proteinExistence type="predicted"/>
<evidence type="ECO:0000259" key="3">
    <source>
        <dbReference type="Pfam" id="PF00675"/>
    </source>
</evidence>
<keyword evidence="6" id="KW-1185">Reference proteome</keyword>
<feature type="domain" description="Peptidase M16 C-terminal" evidence="4">
    <location>
        <begin position="288"/>
        <end position="466"/>
    </location>
</feature>
<evidence type="ECO:0000313" key="6">
    <source>
        <dbReference type="Proteomes" id="UP001172673"/>
    </source>
</evidence>
<dbReference type="SUPFAM" id="SSF63411">
    <property type="entry name" value="LuxS/MPP-like metallohydrolase"/>
    <property type="match status" value="4"/>
</dbReference>
<reference evidence="5" key="1">
    <citation type="submission" date="2022-10" db="EMBL/GenBank/DDBJ databases">
        <title>Culturing micro-colonial fungi from biological soil crusts in the Mojave desert and describing Neophaeococcomyces mojavensis, and introducing the new genera and species Taxawa tesnikishii.</title>
        <authorList>
            <person name="Kurbessoian T."/>
            <person name="Stajich J.E."/>
        </authorList>
    </citation>
    <scope>NUCLEOTIDE SEQUENCE</scope>
    <source>
        <strain evidence="5">TK_41</strain>
    </source>
</reference>
<keyword evidence="2" id="KW-1133">Transmembrane helix</keyword>
<dbReference type="PANTHER" id="PTHR43016">
    <property type="entry name" value="PRESEQUENCE PROTEASE"/>
    <property type="match status" value="1"/>
</dbReference>
<evidence type="ECO:0000256" key="1">
    <source>
        <dbReference type="SAM" id="MobiDB-lite"/>
    </source>
</evidence>
<feature type="compositionally biased region" description="Acidic residues" evidence="1">
    <location>
        <begin position="1112"/>
        <end position="1135"/>
    </location>
</feature>
<organism evidence="5 6">
    <name type="scientific">Cladophialophora chaetospira</name>
    <dbReference type="NCBI Taxonomy" id="386627"/>
    <lineage>
        <taxon>Eukaryota</taxon>
        <taxon>Fungi</taxon>
        <taxon>Dikarya</taxon>
        <taxon>Ascomycota</taxon>
        <taxon>Pezizomycotina</taxon>
        <taxon>Eurotiomycetes</taxon>
        <taxon>Chaetothyriomycetidae</taxon>
        <taxon>Chaetothyriales</taxon>
        <taxon>Herpotrichiellaceae</taxon>
        <taxon>Cladophialophora</taxon>
    </lineage>
</organism>
<dbReference type="Pfam" id="PF05193">
    <property type="entry name" value="Peptidase_M16_C"/>
    <property type="match status" value="1"/>
</dbReference>
<dbReference type="InterPro" id="IPR011249">
    <property type="entry name" value="Metalloenz_LuxS/M16"/>
</dbReference>
<dbReference type="Pfam" id="PF00675">
    <property type="entry name" value="Peptidase_M16"/>
    <property type="match status" value="1"/>
</dbReference>
<feature type="region of interest" description="Disordered" evidence="1">
    <location>
        <begin position="1102"/>
        <end position="1155"/>
    </location>
</feature>
<sequence length="1155" mass="129710">MYSGDDSFRADRESWEELPSIWSYPMPTKPFVLVIPLLVCVLALLIASDLINISFPFDKGETTDLSWPLERRFLSFIAPGFTLVSSTLATMVSIRSRPQFRQIQVIHPEYCPATITQYESSRTGMRVVVVDQQGPKLHGFFVLATEIHDDSGAPHTLEHLCFMGSKSYKYKGFLDKLATRAYSGTNAWTATDHTAYTLETAGWAGFAQILPVYLEHVILPTLTDAGCTTEVHHIDGNGNDAGVVYSEMQGVQNTASELIELQSKRILYPQGVGYRYETGGMMEQLRVLTADRIREFHRDMYQPKNLCVAIFGEANHKELLEILDAFETSILSDIPSPDAPFKRPWIESELTPSLKESTLLKVEFPEEDESFGEIDIRFLGPDCADALAIGALNVVLLYLAGSPAALLDHTLVEKEQLASGIYYQVDSRPRTEIQFSMSSVETVRLEEVEKRFFEVLKEAMEKPLDMDFIKDCIDRQVRTYKFNAEGSPTAFADYIISDYLYGKRDGSTLEDVKSLKFYTETLTGWTEGHWKTYIKEYISDAKHVSILGVPSARLSEKMKTDESNRIEEQKAKLGPEGLKKMQDKLDEAKAENDREIPTEVLGKFKVPSTESIHFVSTSGARAGLAQEVGRRNNKFQNIIDNDSKDVSLFLDFEHIPTNFARVNMIISTETLPDDLRPLLSIYMEAFFNLPIKRGDQITDFQQVVTELERDTVGYAIESASALGNVEGVRISFQVEIERYEVAIKWLTELLYQSIFDIERLKAINARLLADVPDSKRSGDDMMVNVHLMTHLSPKSIGRARSTLVKALYLKRIKQLLEKDPEQVVSQFERLRSTLCRFENYRILVITDLERVQDPVSTWRPFLKNLTPTKELNPIGKRIERLSEAGHNPGKLAYVVPMPTIDSSFAYALARGPTSWDDPEIPAIMVAMAYMNAVEGPLWVAVRGTGLAYGTHMGYDIESGFVHLDVYRSPDAYKAFEASRKIVDDHISGAVEFDPLMLEGAISSIVVSFANEQQTLASAAGSSFVRSIIKELPENYMASMLRKVREVGVEEIKQVLGGVLFDMFRPGKADVVITCATGLKEAISDGLKEAGFTPEIRDLTSFQDDYGLKPIDGEDDENEDDGEDDEEEDENDEGSDDVGGSEGYEIIEGHDDDLQE</sequence>
<feature type="transmembrane region" description="Helical" evidence="2">
    <location>
        <begin position="73"/>
        <end position="94"/>
    </location>
</feature>
<dbReference type="InterPro" id="IPR011765">
    <property type="entry name" value="Pept_M16_N"/>
</dbReference>
<dbReference type="EMBL" id="JAPDRK010000014">
    <property type="protein sequence ID" value="KAJ9606108.1"/>
    <property type="molecule type" value="Genomic_DNA"/>
</dbReference>
<feature type="transmembrane region" description="Helical" evidence="2">
    <location>
        <begin position="31"/>
        <end position="53"/>
    </location>
</feature>
<dbReference type="InterPro" id="IPR007863">
    <property type="entry name" value="Peptidase_M16_C"/>
</dbReference>
<dbReference type="FunFam" id="3.30.830.10:FF:000015">
    <property type="entry name" value="Putative zinc metalloprotease"/>
    <property type="match status" value="1"/>
</dbReference>
<keyword evidence="2" id="KW-0472">Membrane</keyword>
<accession>A0AA38X3G6</accession>
<dbReference type="GO" id="GO:0046872">
    <property type="term" value="F:metal ion binding"/>
    <property type="evidence" value="ECO:0007669"/>
    <property type="project" value="InterPro"/>
</dbReference>
<dbReference type="Gene3D" id="3.30.830.10">
    <property type="entry name" value="Metalloenzyme, LuxS/M16 peptidase-like"/>
    <property type="match status" value="4"/>
</dbReference>
<dbReference type="FunFam" id="3.30.830.10:FF:000036">
    <property type="entry name" value="Putative zinc metalloprotease"/>
    <property type="match status" value="1"/>
</dbReference>
<evidence type="ECO:0000256" key="2">
    <source>
        <dbReference type="SAM" id="Phobius"/>
    </source>
</evidence>
<evidence type="ECO:0000313" key="5">
    <source>
        <dbReference type="EMBL" id="KAJ9606108.1"/>
    </source>
</evidence>
<dbReference type="FunFam" id="3.30.830.10:FF:000031">
    <property type="entry name" value="Putative zinc metalloprotease"/>
    <property type="match status" value="1"/>
</dbReference>